<dbReference type="Pfam" id="PF00912">
    <property type="entry name" value="Transgly"/>
    <property type="match status" value="1"/>
</dbReference>
<keyword evidence="6" id="KW-0511">Multifunctional enzyme</keyword>
<dbReference type="InterPro" id="IPR001264">
    <property type="entry name" value="Glyco_trans_51"/>
</dbReference>
<keyword evidence="10" id="KW-0812">Transmembrane</keyword>
<dbReference type="RefSeq" id="WP_378140877.1">
    <property type="nucleotide sequence ID" value="NZ_JBHSEF010000011.1"/>
</dbReference>
<reference evidence="13" key="1">
    <citation type="journal article" date="2019" name="Int. J. Syst. Evol. Microbiol.">
        <title>The Global Catalogue of Microorganisms (GCM) 10K type strain sequencing project: providing services to taxonomists for standard genome sequencing and annotation.</title>
        <authorList>
            <consortium name="The Broad Institute Genomics Platform"/>
            <consortium name="The Broad Institute Genome Sequencing Center for Infectious Disease"/>
            <person name="Wu L."/>
            <person name="Ma J."/>
        </authorList>
    </citation>
    <scope>NUCLEOTIDE SEQUENCE [LARGE SCALE GENOMIC DNA]</scope>
    <source>
        <strain evidence="13">CCUG 50353</strain>
    </source>
</reference>
<dbReference type="CDD" id="cd00063">
    <property type="entry name" value="FN3"/>
    <property type="match status" value="1"/>
</dbReference>
<feature type="transmembrane region" description="Helical" evidence="10">
    <location>
        <begin position="38"/>
        <end position="61"/>
    </location>
</feature>
<evidence type="ECO:0000256" key="7">
    <source>
        <dbReference type="ARBA" id="ARBA00034000"/>
    </source>
</evidence>
<feature type="region of interest" description="Disordered" evidence="9">
    <location>
        <begin position="791"/>
        <end position="868"/>
    </location>
</feature>
<comment type="caution">
    <text evidence="12">The sequence shown here is derived from an EMBL/GenBank/DDBJ whole genome shotgun (WGS) entry which is preliminary data.</text>
</comment>
<dbReference type="EMBL" id="JBHSEF010000011">
    <property type="protein sequence ID" value="MFC4354605.1"/>
    <property type="molecule type" value="Genomic_DNA"/>
</dbReference>
<dbReference type="InterPro" id="IPR023346">
    <property type="entry name" value="Lysozyme-like_dom_sf"/>
</dbReference>
<dbReference type="InterPro" id="IPR036116">
    <property type="entry name" value="FN3_sf"/>
</dbReference>
<dbReference type="InterPro" id="IPR001460">
    <property type="entry name" value="PCN-bd_Tpept"/>
</dbReference>
<dbReference type="Gene3D" id="3.40.710.10">
    <property type="entry name" value="DD-peptidase/beta-lactamase superfamily"/>
    <property type="match status" value="1"/>
</dbReference>
<evidence type="ECO:0000313" key="13">
    <source>
        <dbReference type="Proteomes" id="UP001595733"/>
    </source>
</evidence>
<gene>
    <name evidence="12" type="ORF">ACFO0S_05855</name>
</gene>
<sequence>MELVANEQRSRQQRRLEQQKAKQKGKKKVAKGGMVKKIFLALVAIGLIGLLSGLGLFVYYASSAPELDEASLKDPISSTFLDKNGEPFYKSGTENRIYVNYTDIPQQMEDAILATEDVRFYDHMGMDFLRLGSAVLANVTQGFGAQGASTITQQVVKNSFLQNEKTLKRKAQEAWLAFQLERQYEKEEIFEMYFNKILMSGRNYGFGTASEYFYGKELNELELHEMAMLAGIPQSPNNYNPFTNPELAEKRRNTVLHLMEMHGKITAEEEEAAKAVPVTETLIPEEERQASSVTRYEAFIDIVESELNKIDPSLLSEGITVHTTLDPGIQSKVENVINSGLYATEKQQAGIAVVDPKSGALVAAGGARNYSNRGWNYAYDNKDRQPGSTMKPLLAYGPAVENLNWSTGHTVVDEEITYSNSDQVVRNFSGRYLGVMTMREALYRSQNTPAVKTLQEVGLSNSRDFINRFGFNVENVYESSVLGGIEGISPIMLAGAYGAFANGGYHAEPFAINKIVYRDGQTEDVLKNELEPVMKDSTAYMVTDMLRDVLENENGTGRTAAVPGIDLAGKTGTSNYSEDEYAKYDLPSGAFPDTWFAGYSTDYSVAIWSGNAKRSEPMTSSEERRVPQLMFKEIMSTISANAGTFSRPNSVVEATIEVGTSPLQLASAYTPNNLKRTELFVRGSEPTAVSEEFELTELPAPTGLSADYDESSASATLSWGYEAPEGVEDEIEFTVTARVNDGGSQELDTTTQLGLIVQDLQPGNTYTFSVVASADGITSSPATVSITIAQEEEEEPVEEEPTEENPENQPGQGNGNGGSNGNGNGNGDGESGGSEDSTDNPDESTEPDEPTEPDPGSEDSDTDSTDGQ</sequence>
<dbReference type="SUPFAM" id="SSF53955">
    <property type="entry name" value="Lysozyme-like"/>
    <property type="match status" value="1"/>
</dbReference>
<evidence type="ECO:0000256" key="1">
    <source>
        <dbReference type="ARBA" id="ARBA00022645"/>
    </source>
</evidence>
<dbReference type="InterPro" id="IPR003961">
    <property type="entry name" value="FN3_dom"/>
</dbReference>
<evidence type="ECO:0000313" key="12">
    <source>
        <dbReference type="EMBL" id="MFC4354605.1"/>
    </source>
</evidence>
<evidence type="ECO:0000256" key="6">
    <source>
        <dbReference type="ARBA" id="ARBA00023268"/>
    </source>
</evidence>
<dbReference type="SMART" id="SM00060">
    <property type="entry name" value="FN3"/>
    <property type="match status" value="1"/>
</dbReference>
<dbReference type="SUPFAM" id="SSF56601">
    <property type="entry name" value="beta-lactamase/transpeptidase-like"/>
    <property type="match status" value="1"/>
</dbReference>
<feature type="compositionally biased region" description="Gly residues" evidence="9">
    <location>
        <begin position="812"/>
        <end position="832"/>
    </location>
</feature>
<dbReference type="Proteomes" id="UP001595733">
    <property type="component" value="Unassembled WGS sequence"/>
</dbReference>
<dbReference type="NCBIfam" id="TIGR02074">
    <property type="entry name" value="PBP_1a_fam"/>
    <property type="match status" value="1"/>
</dbReference>
<dbReference type="Pfam" id="PF00905">
    <property type="entry name" value="Transpeptidase"/>
    <property type="match status" value="1"/>
</dbReference>
<dbReference type="InterPro" id="IPR036950">
    <property type="entry name" value="PBP_transglycosylase"/>
</dbReference>
<keyword evidence="4" id="KW-0808">Transferase</keyword>
<feature type="compositionally biased region" description="Acidic residues" evidence="9">
    <location>
        <begin position="836"/>
        <end position="868"/>
    </location>
</feature>
<keyword evidence="10" id="KW-0472">Membrane</keyword>
<keyword evidence="2" id="KW-0645">Protease</keyword>
<dbReference type="InterPro" id="IPR050396">
    <property type="entry name" value="Glycosyltr_51/Transpeptidase"/>
</dbReference>
<keyword evidence="5" id="KW-0378">Hydrolase</keyword>
<proteinExistence type="predicted"/>
<keyword evidence="1" id="KW-0121">Carboxypeptidase</keyword>
<comment type="catalytic activity">
    <reaction evidence="8">
        <text>[GlcNAc-(1-&gt;4)-Mur2Ac(oyl-L-Ala-gamma-D-Glu-L-Lys-D-Ala-D-Ala)](n)-di-trans,octa-cis-undecaprenyl diphosphate + beta-D-GlcNAc-(1-&gt;4)-Mur2Ac(oyl-L-Ala-gamma-D-Glu-L-Lys-D-Ala-D-Ala)-di-trans,octa-cis-undecaprenyl diphosphate = [GlcNAc-(1-&gt;4)-Mur2Ac(oyl-L-Ala-gamma-D-Glu-L-Lys-D-Ala-D-Ala)](n+1)-di-trans,octa-cis-undecaprenyl diphosphate + di-trans,octa-cis-undecaprenyl diphosphate + H(+)</text>
        <dbReference type="Rhea" id="RHEA:23708"/>
        <dbReference type="Rhea" id="RHEA-COMP:9602"/>
        <dbReference type="Rhea" id="RHEA-COMP:9603"/>
        <dbReference type="ChEBI" id="CHEBI:15378"/>
        <dbReference type="ChEBI" id="CHEBI:58405"/>
        <dbReference type="ChEBI" id="CHEBI:60033"/>
        <dbReference type="ChEBI" id="CHEBI:78435"/>
        <dbReference type="EC" id="2.4.99.28"/>
    </reaction>
</comment>
<evidence type="ECO:0000259" key="11">
    <source>
        <dbReference type="PROSITE" id="PS50853"/>
    </source>
</evidence>
<dbReference type="SUPFAM" id="SSF49265">
    <property type="entry name" value="Fibronectin type III"/>
    <property type="match status" value="1"/>
</dbReference>
<keyword evidence="3" id="KW-0328">Glycosyltransferase</keyword>
<keyword evidence="13" id="KW-1185">Reference proteome</keyword>
<dbReference type="Gene3D" id="2.60.40.10">
    <property type="entry name" value="Immunoglobulins"/>
    <property type="match status" value="1"/>
</dbReference>
<evidence type="ECO:0000256" key="10">
    <source>
        <dbReference type="SAM" id="Phobius"/>
    </source>
</evidence>
<feature type="compositionally biased region" description="Acidic residues" evidence="9">
    <location>
        <begin position="791"/>
        <end position="806"/>
    </location>
</feature>
<evidence type="ECO:0000256" key="4">
    <source>
        <dbReference type="ARBA" id="ARBA00022679"/>
    </source>
</evidence>
<evidence type="ECO:0000256" key="8">
    <source>
        <dbReference type="ARBA" id="ARBA00049902"/>
    </source>
</evidence>
<evidence type="ECO:0000256" key="3">
    <source>
        <dbReference type="ARBA" id="ARBA00022676"/>
    </source>
</evidence>
<protein>
    <submittedName>
        <fullName evidence="12">PBP1A family penicillin-binding protein</fullName>
    </submittedName>
</protein>
<dbReference type="InterPro" id="IPR012338">
    <property type="entry name" value="Beta-lactam/transpept-like"/>
</dbReference>
<dbReference type="Gene3D" id="1.10.3810.10">
    <property type="entry name" value="Biosynthetic peptidoglycan transglycosylase-like"/>
    <property type="match status" value="1"/>
</dbReference>
<accession>A0ABV8UTK6</accession>
<comment type="catalytic activity">
    <reaction evidence="7">
        <text>Preferential cleavage: (Ac)2-L-Lys-D-Ala-|-D-Ala. Also transpeptidation of peptidyl-alanyl moieties that are N-acyl substituents of D-alanine.</text>
        <dbReference type="EC" id="3.4.16.4"/>
    </reaction>
</comment>
<dbReference type="InterPro" id="IPR013783">
    <property type="entry name" value="Ig-like_fold"/>
</dbReference>
<feature type="domain" description="Fibronectin type-III" evidence="11">
    <location>
        <begin position="700"/>
        <end position="792"/>
    </location>
</feature>
<organism evidence="12 13">
    <name type="scientific">Chryseomicrobium palamuruense</name>
    <dbReference type="NCBI Taxonomy" id="682973"/>
    <lineage>
        <taxon>Bacteria</taxon>
        <taxon>Bacillati</taxon>
        <taxon>Bacillota</taxon>
        <taxon>Bacilli</taxon>
        <taxon>Bacillales</taxon>
        <taxon>Caryophanaceae</taxon>
        <taxon>Chryseomicrobium</taxon>
    </lineage>
</organism>
<evidence type="ECO:0000256" key="2">
    <source>
        <dbReference type="ARBA" id="ARBA00022670"/>
    </source>
</evidence>
<dbReference type="PANTHER" id="PTHR32282">
    <property type="entry name" value="BINDING PROTEIN TRANSPEPTIDASE, PUTATIVE-RELATED"/>
    <property type="match status" value="1"/>
</dbReference>
<keyword evidence="10" id="KW-1133">Transmembrane helix</keyword>
<dbReference type="PROSITE" id="PS50853">
    <property type="entry name" value="FN3"/>
    <property type="match status" value="1"/>
</dbReference>
<name>A0ABV8UTK6_9BACL</name>
<feature type="compositionally biased region" description="Basic and acidic residues" evidence="9">
    <location>
        <begin position="8"/>
        <end position="20"/>
    </location>
</feature>
<dbReference type="Pfam" id="PF00041">
    <property type="entry name" value="fn3"/>
    <property type="match status" value="1"/>
</dbReference>
<evidence type="ECO:0000256" key="9">
    <source>
        <dbReference type="SAM" id="MobiDB-lite"/>
    </source>
</evidence>
<feature type="region of interest" description="Disordered" evidence="9">
    <location>
        <begin position="1"/>
        <end position="28"/>
    </location>
</feature>
<dbReference type="PANTHER" id="PTHR32282:SF29">
    <property type="entry name" value="PENICILLIN-BINDING PROTEIN 1A"/>
    <property type="match status" value="1"/>
</dbReference>
<evidence type="ECO:0000256" key="5">
    <source>
        <dbReference type="ARBA" id="ARBA00022801"/>
    </source>
</evidence>